<evidence type="ECO:0000313" key="8">
    <source>
        <dbReference type="Proteomes" id="UP000615755"/>
    </source>
</evidence>
<feature type="transmembrane region" description="Helical" evidence="6">
    <location>
        <begin position="98"/>
        <end position="119"/>
    </location>
</feature>
<organism evidence="7 8">
    <name type="scientific">Pseudoalteromonas aurantia 208</name>
    <dbReference type="NCBI Taxonomy" id="1314867"/>
    <lineage>
        <taxon>Bacteria</taxon>
        <taxon>Pseudomonadati</taxon>
        <taxon>Pseudomonadota</taxon>
        <taxon>Gammaproteobacteria</taxon>
        <taxon>Alteromonadales</taxon>
        <taxon>Pseudoalteromonadaceae</taxon>
        <taxon>Pseudoalteromonas</taxon>
    </lineage>
</organism>
<evidence type="ECO:0000256" key="5">
    <source>
        <dbReference type="ARBA" id="ARBA00023136"/>
    </source>
</evidence>
<comment type="caution">
    <text evidence="7">The sequence shown here is derived from an EMBL/GenBank/DDBJ whole genome shotgun (WGS) entry which is preliminary data.</text>
</comment>
<comment type="subcellular location">
    <subcellularLocation>
        <location evidence="1">Cell membrane</location>
        <topology evidence="1">Multi-pass membrane protein</topology>
    </subcellularLocation>
</comment>
<name>A0ABR9EEI7_9GAMM</name>
<gene>
    <name evidence="7" type="ORF">PAUR_a3077</name>
</gene>
<reference evidence="7 8" key="1">
    <citation type="submission" date="2015-03" db="EMBL/GenBank/DDBJ databases">
        <title>Genome sequence of Pseudoalteromonas aurantia.</title>
        <authorList>
            <person name="Xie B.-B."/>
            <person name="Rong J.-C."/>
            <person name="Qin Q.-L."/>
            <person name="Zhang Y.-Z."/>
        </authorList>
    </citation>
    <scope>NUCLEOTIDE SEQUENCE [LARGE SCALE GENOMIC DNA]</scope>
    <source>
        <strain evidence="7 8">208</strain>
    </source>
</reference>
<feature type="transmembrane region" description="Helical" evidence="6">
    <location>
        <begin position="155"/>
        <end position="177"/>
    </location>
</feature>
<protein>
    <submittedName>
        <fullName evidence="7">Uncharacterized protein</fullName>
    </submittedName>
</protein>
<feature type="transmembrane region" description="Helical" evidence="6">
    <location>
        <begin position="131"/>
        <end position="149"/>
    </location>
</feature>
<feature type="transmembrane region" description="Helical" evidence="6">
    <location>
        <begin position="273"/>
        <end position="291"/>
    </location>
</feature>
<feature type="transmembrane region" description="Helical" evidence="6">
    <location>
        <begin position="72"/>
        <end position="92"/>
    </location>
</feature>
<evidence type="ECO:0000256" key="3">
    <source>
        <dbReference type="ARBA" id="ARBA00022692"/>
    </source>
</evidence>
<feature type="transmembrane region" description="Helical" evidence="6">
    <location>
        <begin position="365"/>
        <end position="389"/>
    </location>
</feature>
<dbReference type="InterPro" id="IPR050833">
    <property type="entry name" value="Poly_Biosynth_Transport"/>
</dbReference>
<feature type="transmembrane region" description="Helical" evidence="6">
    <location>
        <begin position="311"/>
        <end position="329"/>
    </location>
</feature>
<keyword evidence="8" id="KW-1185">Reference proteome</keyword>
<feature type="transmembrane region" description="Helical" evidence="6">
    <location>
        <begin position="341"/>
        <end position="359"/>
    </location>
</feature>
<feature type="transmembrane region" description="Helical" evidence="6">
    <location>
        <begin position="12"/>
        <end position="31"/>
    </location>
</feature>
<keyword evidence="3 6" id="KW-0812">Transmembrane</keyword>
<dbReference type="Proteomes" id="UP000615755">
    <property type="component" value="Unassembled WGS sequence"/>
</dbReference>
<proteinExistence type="predicted"/>
<accession>A0ABR9EEI7</accession>
<sequence length="394" mass="44737">MFQNILKMVSGNLVAQVIQFVSLFFLARMYSPDEFSVLALVQSLSTFFAVFFLLQLHHVLPITKCFEEKKALFSVLVFQTLIVSFVFFSVSLLSSGNIFLLGVLLGAVLALYNTNISLMTSSGEFGLISKIYIARAVLISTLQFSFFFLSFLERLAVSAIIAEVIVQFLFFRNYKLLKFDVKILKLKLISVYKTRSDFYIYGSFQELIAIAAFFIPLYLIEFRFGSEASGNYGMASRLVWAPAILVSSSVAQVLYGKLGALSEKDAYNYIKKIKFIPVFFLFIPIGIGSFFMEPIYKLILGANWDLAVEMFPLIICWALIFMVGTIYRVCYRVFSIQKKLVYLDFIYMLLVGASFFVYMEAGPVMSLWFVVLACVVSTSMVISVLFLTLNKRFS</sequence>
<dbReference type="PANTHER" id="PTHR30250:SF11">
    <property type="entry name" value="O-ANTIGEN TRANSPORTER-RELATED"/>
    <property type="match status" value="1"/>
</dbReference>
<keyword evidence="4 6" id="KW-1133">Transmembrane helix</keyword>
<feature type="transmembrane region" description="Helical" evidence="6">
    <location>
        <begin position="198"/>
        <end position="219"/>
    </location>
</feature>
<dbReference type="PANTHER" id="PTHR30250">
    <property type="entry name" value="PST FAMILY PREDICTED COLANIC ACID TRANSPORTER"/>
    <property type="match status" value="1"/>
</dbReference>
<feature type="transmembrane region" description="Helical" evidence="6">
    <location>
        <begin position="37"/>
        <end position="60"/>
    </location>
</feature>
<keyword evidence="2" id="KW-1003">Cell membrane</keyword>
<feature type="transmembrane region" description="Helical" evidence="6">
    <location>
        <begin position="239"/>
        <end position="261"/>
    </location>
</feature>
<evidence type="ECO:0000256" key="6">
    <source>
        <dbReference type="SAM" id="Phobius"/>
    </source>
</evidence>
<evidence type="ECO:0000256" key="2">
    <source>
        <dbReference type="ARBA" id="ARBA00022475"/>
    </source>
</evidence>
<evidence type="ECO:0000256" key="4">
    <source>
        <dbReference type="ARBA" id="ARBA00022989"/>
    </source>
</evidence>
<evidence type="ECO:0000313" key="7">
    <source>
        <dbReference type="EMBL" id="MBE0369262.1"/>
    </source>
</evidence>
<dbReference type="EMBL" id="AQGV01000012">
    <property type="protein sequence ID" value="MBE0369262.1"/>
    <property type="molecule type" value="Genomic_DNA"/>
</dbReference>
<keyword evidence="5 6" id="KW-0472">Membrane</keyword>
<evidence type="ECO:0000256" key="1">
    <source>
        <dbReference type="ARBA" id="ARBA00004651"/>
    </source>
</evidence>